<name>A0A2H3JDK9_WOLCO</name>
<dbReference type="OrthoDB" id="9876299at2759"/>
<dbReference type="InterPro" id="IPR036291">
    <property type="entry name" value="NAD(P)-bd_dom_sf"/>
</dbReference>
<dbReference type="AlphaFoldDB" id="A0A2H3JDK9"/>
<dbReference type="Proteomes" id="UP000218811">
    <property type="component" value="Unassembled WGS sequence"/>
</dbReference>
<accession>A0A2H3JDK9</accession>
<gene>
    <name evidence="1" type="ORF">WOLCODRAFT_88620</name>
</gene>
<protein>
    <submittedName>
        <fullName evidence="1">NAD(P)-binding protein</fullName>
    </submittedName>
</protein>
<reference evidence="1 2" key="1">
    <citation type="journal article" date="2012" name="Science">
        <title>The Paleozoic origin of enzymatic lignin decomposition reconstructed from 31 fungal genomes.</title>
        <authorList>
            <person name="Floudas D."/>
            <person name="Binder M."/>
            <person name="Riley R."/>
            <person name="Barry K."/>
            <person name="Blanchette R.A."/>
            <person name="Henrissat B."/>
            <person name="Martinez A.T."/>
            <person name="Otillar R."/>
            <person name="Spatafora J.W."/>
            <person name="Yadav J.S."/>
            <person name="Aerts A."/>
            <person name="Benoit I."/>
            <person name="Boyd A."/>
            <person name="Carlson A."/>
            <person name="Copeland A."/>
            <person name="Coutinho P.M."/>
            <person name="de Vries R.P."/>
            <person name="Ferreira P."/>
            <person name="Findley K."/>
            <person name="Foster B."/>
            <person name="Gaskell J."/>
            <person name="Glotzer D."/>
            <person name="Gorecki P."/>
            <person name="Heitman J."/>
            <person name="Hesse C."/>
            <person name="Hori C."/>
            <person name="Igarashi K."/>
            <person name="Jurgens J.A."/>
            <person name="Kallen N."/>
            <person name="Kersten P."/>
            <person name="Kohler A."/>
            <person name="Kuees U."/>
            <person name="Kumar T.K.A."/>
            <person name="Kuo A."/>
            <person name="LaButti K."/>
            <person name="Larrondo L.F."/>
            <person name="Lindquist E."/>
            <person name="Ling A."/>
            <person name="Lombard V."/>
            <person name="Lucas S."/>
            <person name="Lundell T."/>
            <person name="Martin R."/>
            <person name="McLaughlin D.J."/>
            <person name="Morgenstern I."/>
            <person name="Morin E."/>
            <person name="Murat C."/>
            <person name="Nagy L.G."/>
            <person name="Nolan M."/>
            <person name="Ohm R.A."/>
            <person name="Patyshakuliyeva A."/>
            <person name="Rokas A."/>
            <person name="Ruiz-Duenas F.J."/>
            <person name="Sabat G."/>
            <person name="Salamov A."/>
            <person name="Samejima M."/>
            <person name="Schmutz J."/>
            <person name="Slot J.C."/>
            <person name="St John F."/>
            <person name="Stenlid J."/>
            <person name="Sun H."/>
            <person name="Sun S."/>
            <person name="Syed K."/>
            <person name="Tsang A."/>
            <person name="Wiebenga A."/>
            <person name="Young D."/>
            <person name="Pisabarro A."/>
            <person name="Eastwood D.C."/>
            <person name="Martin F."/>
            <person name="Cullen D."/>
            <person name="Grigoriev I.V."/>
            <person name="Hibbett D.S."/>
        </authorList>
    </citation>
    <scope>NUCLEOTIDE SEQUENCE [LARGE SCALE GENOMIC DNA]</scope>
    <source>
        <strain evidence="1 2">MD-104</strain>
    </source>
</reference>
<dbReference type="SUPFAM" id="SSF51735">
    <property type="entry name" value="NAD(P)-binding Rossmann-fold domains"/>
    <property type="match status" value="1"/>
</dbReference>
<dbReference type="PANTHER" id="PTHR45458:SF1">
    <property type="entry name" value="SHORT CHAIN DEHYDROGENASE"/>
    <property type="match status" value="1"/>
</dbReference>
<evidence type="ECO:0000313" key="1">
    <source>
        <dbReference type="EMBL" id="PCH40320.1"/>
    </source>
</evidence>
<dbReference type="InterPro" id="IPR002347">
    <property type="entry name" value="SDR_fam"/>
</dbReference>
<proteinExistence type="predicted"/>
<keyword evidence="2" id="KW-1185">Reference proteome</keyword>
<dbReference type="InterPro" id="IPR052184">
    <property type="entry name" value="SDR_enzymes"/>
</dbReference>
<organism evidence="1 2">
    <name type="scientific">Wolfiporia cocos (strain MD-104)</name>
    <name type="common">Brown rot fungus</name>
    <dbReference type="NCBI Taxonomy" id="742152"/>
    <lineage>
        <taxon>Eukaryota</taxon>
        <taxon>Fungi</taxon>
        <taxon>Dikarya</taxon>
        <taxon>Basidiomycota</taxon>
        <taxon>Agaricomycotina</taxon>
        <taxon>Agaricomycetes</taxon>
        <taxon>Polyporales</taxon>
        <taxon>Phaeolaceae</taxon>
        <taxon>Wolfiporia</taxon>
    </lineage>
</organism>
<dbReference type="PANTHER" id="PTHR45458">
    <property type="entry name" value="SHORT-CHAIN DEHYDROGENASE/REDUCTASE SDR"/>
    <property type="match status" value="1"/>
</dbReference>
<dbReference type="OMA" id="VYGGLWT"/>
<dbReference type="PRINTS" id="PR00081">
    <property type="entry name" value="GDHRDH"/>
</dbReference>
<dbReference type="Gene3D" id="3.40.50.720">
    <property type="entry name" value="NAD(P)-binding Rossmann-like Domain"/>
    <property type="match status" value="1"/>
</dbReference>
<sequence length="208" mass="21734">MPSYVVAGASRGLGLEFVHQLLANGHTVIALARSPATSKGLNAISDKNLHVVKADITDSASLNAAAEETSRITGGTLDVLINNGVFQDPRYRFNDILHFPSESALLGDLNANWNTNVLGPILTTNAFLPLLRSGNTKKILTLSSGLGDAALNLASGFPGQVAYCIAKCALEMVNVKYALALKDEGFTCLAISPGVVNTAEASREPGIA</sequence>
<evidence type="ECO:0000313" key="2">
    <source>
        <dbReference type="Proteomes" id="UP000218811"/>
    </source>
</evidence>
<dbReference type="Pfam" id="PF00106">
    <property type="entry name" value="adh_short"/>
    <property type="match status" value="1"/>
</dbReference>
<dbReference type="GO" id="GO:0016616">
    <property type="term" value="F:oxidoreductase activity, acting on the CH-OH group of donors, NAD or NADP as acceptor"/>
    <property type="evidence" value="ECO:0007669"/>
    <property type="project" value="TreeGrafter"/>
</dbReference>
<dbReference type="EMBL" id="KB468053">
    <property type="protein sequence ID" value="PCH40320.1"/>
    <property type="molecule type" value="Genomic_DNA"/>
</dbReference>